<evidence type="ECO:0000256" key="5">
    <source>
        <dbReference type="ARBA" id="ARBA00023315"/>
    </source>
</evidence>
<reference evidence="8" key="1">
    <citation type="submission" date="2020-10" db="EMBL/GenBank/DDBJ databases">
        <authorList>
            <person name="Gilroy R."/>
        </authorList>
    </citation>
    <scope>NUCLEOTIDE SEQUENCE</scope>
    <source>
        <strain evidence="8">CHK199-13235</strain>
    </source>
</reference>
<dbReference type="EC" id="2.3.1.234" evidence="1"/>
<protein>
    <recommendedName>
        <fullName evidence="1">N(6)-L-threonylcarbamoyladenine synthase</fullName>
        <ecNumber evidence="1">2.3.1.234</ecNumber>
    </recommendedName>
</protein>
<gene>
    <name evidence="8" type="ORF">IAB51_07670</name>
</gene>
<dbReference type="InterPro" id="IPR043129">
    <property type="entry name" value="ATPase_NBD"/>
</dbReference>
<dbReference type="InterPro" id="IPR017861">
    <property type="entry name" value="KAE1/TsaD"/>
</dbReference>
<evidence type="ECO:0000313" key="8">
    <source>
        <dbReference type="EMBL" id="HIS76675.1"/>
    </source>
</evidence>
<evidence type="ECO:0000256" key="1">
    <source>
        <dbReference type="ARBA" id="ARBA00012156"/>
    </source>
</evidence>
<dbReference type="PRINTS" id="PR00789">
    <property type="entry name" value="OSIALOPTASE"/>
</dbReference>
<keyword evidence="4" id="KW-0479">Metal-binding</keyword>
<feature type="domain" description="Gcp-like" evidence="7">
    <location>
        <begin position="49"/>
        <end position="302"/>
    </location>
</feature>
<sequence length="315" mass="33491">MMFLGIDTSNYTTSAALYDPASGEVRMEKKLLPTSPGALGLRQSDAVFAHVKQLGEIAEGLFSSLPQKPELSAVGVSAFPRREEGSYMPCFLVGETAARVLASAEGVPLFRFSHQEGHVAAALYSAGKLSWLSRRFLAFHLSGGTTDALLVEPENGFFTIKRVGGSLDLKAGQAVDRVGLMLGLSFPCGPELSGLAARWTEPVRVKPVLKGTGCCLSGIENKCADFARQGKPAAFIARYCLESIYAALAGMTEALLQEYGELPLLYAGGVMSSQIIREKMEREYGGVFAEPKYSSDNAAGTAVLAAMAMEKGGVQ</sequence>
<accession>A0A9D1FNZ5</accession>
<reference evidence="8" key="2">
    <citation type="journal article" date="2021" name="PeerJ">
        <title>Extensive microbial diversity within the chicken gut microbiome revealed by metagenomics and culture.</title>
        <authorList>
            <person name="Gilroy R."/>
            <person name="Ravi A."/>
            <person name="Getino M."/>
            <person name="Pursley I."/>
            <person name="Horton D.L."/>
            <person name="Alikhan N.F."/>
            <person name="Baker D."/>
            <person name="Gharbi K."/>
            <person name="Hall N."/>
            <person name="Watson M."/>
            <person name="Adriaenssens E.M."/>
            <person name="Foster-Nyarko E."/>
            <person name="Jarju S."/>
            <person name="Secka A."/>
            <person name="Antonio M."/>
            <person name="Oren A."/>
            <person name="Chaudhuri R.R."/>
            <person name="La Ragione R."/>
            <person name="Hildebrand F."/>
            <person name="Pallen M.J."/>
        </authorList>
    </citation>
    <scope>NUCLEOTIDE SEQUENCE</scope>
    <source>
        <strain evidence="8">CHK199-13235</strain>
    </source>
</reference>
<dbReference type="PANTHER" id="PTHR11735:SF11">
    <property type="entry name" value="TRNA THREONYLCARBAMOYLADENOSINE BIOSYNTHESIS PROTEIN TSAB"/>
    <property type="match status" value="1"/>
</dbReference>
<keyword evidence="5" id="KW-0012">Acyltransferase</keyword>
<keyword evidence="2" id="KW-0808">Transferase</keyword>
<dbReference type="GO" id="GO:0008033">
    <property type="term" value="P:tRNA processing"/>
    <property type="evidence" value="ECO:0007669"/>
    <property type="project" value="UniProtKB-KW"/>
</dbReference>
<dbReference type="GO" id="GO:0046872">
    <property type="term" value="F:metal ion binding"/>
    <property type="evidence" value="ECO:0007669"/>
    <property type="project" value="UniProtKB-KW"/>
</dbReference>
<evidence type="ECO:0000256" key="6">
    <source>
        <dbReference type="ARBA" id="ARBA00048117"/>
    </source>
</evidence>
<organism evidence="8 9">
    <name type="scientific">Candidatus Merdivicinus excrementipullorum</name>
    <dbReference type="NCBI Taxonomy" id="2840867"/>
    <lineage>
        <taxon>Bacteria</taxon>
        <taxon>Bacillati</taxon>
        <taxon>Bacillota</taxon>
        <taxon>Clostridia</taxon>
        <taxon>Eubacteriales</taxon>
        <taxon>Oscillospiraceae</taxon>
        <taxon>Oscillospiraceae incertae sedis</taxon>
        <taxon>Candidatus Merdivicinus</taxon>
    </lineage>
</organism>
<dbReference type="SUPFAM" id="SSF53067">
    <property type="entry name" value="Actin-like ATPase domain"/>
    <property type="match status" value="1"/>
</dbReference>
<evidence type="ECO:0000259" key="7">
    <source>
        <dbReference type="Pfam" id="PF00814"/>
    </source>
</evidence>
<proteinExistence type="predicted"/>
<dbReference type="EMBL" id="DVJP01000050">
    <property type="protein sequence ID" value="HIS76675.1"/>
    <property type="molecule type" value="Genomic_DNA"/>
</dbReference>
<name>A0A9D1FNZ5_9FIRM</name>
<evidence type="ECO:0000256" key="3">
    <source>
        <dbReference type="ARBA" id="ARBA00022694"/>
    </source>
</evidence>
<dbReference type="Pfam" id="PF00814">
    <property type="entry name" value="TsaD"/>
    <property type="match status" value="1"/>
</dbReference>
<evidence type="ECO:0000256" key="4">
    <source>
        <dbReference type="ARBA" id="ARBA00022723"/>
    </source>
</evidence>
<keyword evidence="3" id="KW-0819">tRNA processing</keyword>
<dbReference type="Proteomes" id="UP000824002">
    <property type="component" value="Unassembled WGS sequence"/>
</dbReference>
<dbReference type="InterPro" id="IPR000905">
    <property type="entry name" value="Gcp-like_dom"/>
</dbReference>
<comment type="caution">
    <text evidence="8">The sequence shown here is derived from an EMBL/GenBank/DDBJ whole genome shotgun (WGS) entry which is preliminary data.</text>
</comment>
<evidence type="ECO:0000313" key="9">
    <source>
        <dbReference type="Proteomes" id="UP000824002"/>
    </source>
</evidence>
<dbReference type="GO" id="GO:0005829">
    <property type="term" value="C:cytosol"/>
    <property type="evidence" value="ECO:0007669"/>
    <property type="project" value="TreeGrafter"/>
</dbReference>
<comment type="catalytic activity">
    <reaction evidence="6">
        <text>L-threonylcarbamoyladenylate + adenosine(37) in tRNA = N(6)-L-threonylcarbamoyladenosine(37) in tRNA + AMP + H(+)</text>
        <dbReference type="Rhea" id="RHEA:37059"/>
        <dbReference type="Rhea" id="RHEA-COMP:10162"/>
        <dbReference type="Rhea" id="RHEA-COMP:10163"/>
        <dbReference type="ChEBI" id="CHEBI:15378"/>
        <dbReference type="ChEBI" id="CHEBI:73682"/>
        <dbReference type="ChEBI" id="CHEBI:74411"/>
        <dbReference type="ChEBI" id="CHEBI:74418"/>
        <dbReference type="ChEBI" id="CHEBI:456215"/>
        <dbReference type="EC" id="2.3.1.234"/>
    </reaction>
</comment>
<evidence type="ECO:0000256" key="2">
    <source>
        <dbReference type="ARBA" id="ARBA00022679"/>
    </source>
</evidence>
<dbReference type="Gene3D" id="3.30.420.40">
    <property type="match status" value="2"/>
</dbReference>
<dbReference type="AlphaFoldDB" id="A0A9D1FNZ5"/>
<dbReference type="GO" id="GO:0061711">
    <property type="term" value="F:tRNA N(6)-L-threonylcarbamoyladenine synthase activity"/>
    <property type="evidence" value="ECO:0007669"/>
    <property type="project" value="UniProtKB-EC"/>
</dbReference>
<dbReference type="PANTHER" id="PTHR11735">
    <property type="entry name" value="TRNA N6-ADENOSINE THREONYLCARBAMOYLTRANSFERASE"/>
    <property type="match status" value="1"/>
</dbReference>